<feature type="repeat" description="PPR" evidence="2">
    <location>
        <begin position="502"/>
        <end position="536"/>
    </location>
</feature>
<feature type="region of interest" description="Disordered" evidence="3">
    <location>
        <begin position="88"/>
        <end position="117"/>
    </location>
</feature>
<dbReference type="SUPFAM" id="SSF48452">
    <property type="entry name" value="TPR-like"/>
    <property type="match status" value="1"/>
</dbReference>
<proteinExistence type="predicted"/>
<dbReference type="FunFam" id="1.25.40.10:FF:001393">
    <property type="entry name" value="Pentatricopeptide repeat-containing protein chloroplastic"/>
    <property type="match status" value="1"/>
</dbReference>
<dbReference type="GO" id="GO:0009658">
    <property type="term" value="P:chloroplast organization"/>
    <property type="evidence" value="ECO:0007669"/>
    <property type="project" value="InterPro"/>
</dbReference>
<reference evidence="4 5" key="1">
    <citation type="submission" date="2013-09" db="EMBL/GenBank/DDBJ databases">
        <title>Corchorus capsularis genome sequencing.</title>
        <authorList>
            <person name="Alam M."/>
            <person name="Haque M.S."/>
            <person name="Islam M.S."/>
            <person name="Emdad E.M."/>
            <person name="Islam M.M."/>
            <person name="Ahmed B."/>
            <person name="Halim A."/>
            <person name="Hossen Q.M.M."/>
            <person name="Hossain M.Z."/>
            <person name="Ahmed R."/>
            <person name="Khan M.M."/>
            <person name="Islam R."/>
            <person name="Rashid M.M."/>
            <person name="Khan S.A."/>
            <person name="Rahman M.S."/>
            <person name="Alam M."/>
        </authorList>
    </citation>
    <scope>NUCLEOTIDE SEQUENCE [LARGE SCALE GENOMIC DNA]</scope>
    <source>
        <strain evidence="5">cv. CVL-1</strain>
        <tissue evidence="4">Whole seedling</tissue>
    </source>
</reference>
<name>A0A1R3GVS9_COCAP</name>
<dbReference type="NCBIfam" id="TIGR00756">
    <property type="entry name" value="PPR"/>
    <property type="match status" value="4"/>
</dbReference>
<dbReference type="AlphaFoldDB" id="A0A1R3GVS9"/>
<dbReference type="Gene3D" id="1.25.40.10">
    <property type="entry name" value="Tetratricopeptide repeat domain"/>
    <property type="match status" value="3"/>
</dbReference>
<dbReference type="InterPro" id="IPR002885">
    <property type="entry name" value="PPR_rpt"/>
</dbReference>
<sequence>MGIFSFERNGIYTSVYSQNPFSPTGFLNCWTPACGVALCLKNPKKKKKWRFAFRVVNSGGGILEKDFEFKPSFDEYLKTMESVREKKKKKQSFDSNIGDSGDKLTRGKSKDESRRNFVKEEKMSKIKIVQRNQVKMKSKGASPTRSRKALLVKDEDDVELKAERNGFRKFDGAGNNPPMKVEGRIKKVANLRKSDSKSKRYEEDVKFGMFSEEAELSKILKYNGVNSNNKGFRRTSSKKSFPVEDVDLKIERAAFKNFEESDILDKPRVSKMEMEERVQKLAKSLNGADIDMPEWMFSKMMRSAKVKFTDYCILRVIQILGKLGNWRRVLQVIEWLETRERFKSYKLRHIYTTALDALGKARRPVEALNLFRSMQQQMASYPDIVAYHSIAVTLGQAGHMRELFDVIDSMRSPPKKKFKTGLLEKWDPRLEPDILVYNSVLNACARRKQWEGAFWVLQQLKQQRLQPSAATYGLVMEVMFACGKYNLVHEFFRKIEKSSIPNALTYRVLVNTLWKEGKIDESILAVQGMEKRGIVGSAALYYDLARCLSSAGRCQEALMQIEKICKVANKPLVVTYTGLIQACLDSGNIQNGAYIFNQMQNFCAPNLVTCNIMLKAYLDHGLFDEARDLFSKMSEDWNQSSKSDNSHRVIPDGYTFNIMLDICIQQKRWDEFEHVYGKMLQHGFHFNAKRHLRMILDAARAGKEEPLETTWEHMTKADRIPPLPLIKERFCMKLEKNDYTSAVSCISSHPLSEFQAFSKSAWFNLFKDNASRFGQDTIVRLVEEVDKSLGRKYCNDGVPLWEKKFCTSIGFVSWRKIVDAKKLLCYNDNVLKWNDSVGEEAFLNAKRRYWAEINCYYCDISAPDPDAYIDQINWNPFIDPELIRDAEKAYFAPNNEEKDGMVGHESRTAPSEGCNMDPCKVDNPWECNNDSQGDNGLRDLLGWGQLVGKVDESRNLNDEGNNPWENSITQRNESGKHNSWGDNRPRDWNTGNNSWGDNRSRDWYTGNNSWGHSCPGTSSKKGGGWGDFKQNSLGRNQWDNKKFSLRDNSWERNFVLDSGAPNDKGWGDRGRNSWGSKQWENPNIGSKKLDFKQTSSSERVLHSGSRKREGSHQYISGNKSSKFQPEDYQKNHCWSGNPNKKASFALE</sequence>
<dbReference type="PANTHER" id="PTHR46935">
    <property type="entry name" value="OS01G0674700 PROTEIN"/>
    <property type="match status" value="1"/>
</dbReference>
<dbReference type="STRING" id="210143.A0A1R3GVS9"/>
<dbReference type="InterPro" id="IPR011990">
    <property type="entry name" value="TPR-like_helical_dom_sf"/>
</dbReference>
<evidence type="ECO:0000256" key="2">
    <source>
        <dbReference type="PROSITE-ProRule" id="PRU00708"/>
    </source>
</evidence>
<evidence type="ECO:0000313" key="4">
    <source>
        <dbReference type="EMBL" id="OMO62110.1"/>
    </source>
</evidence>
<dbReference type="Pfam" id="PF01535">
    <property type="entry name" value="PPR"/>
    <property type="match status" value="2"/>
</dbReference>
<dbReference type="InterPro" id="IPR044645">
    <property type="entry name" value="DG1/EMB2279-like"/>
</dbReference>
<dbReference type="Proteomes" id="UP000188268">
    <property type="component" value="Unassembled WGS sequence"/>
</dbReference>
<evidence type="ECO:0000313" key="5">
    <source>
        <dbReference type="Proteomes" id="UP000188268"/>
    </source>
</evidence>
<dbReference type="PROSITE" id="PS51375">
    <property type="entry name" value="PPR"/>
    <property type="match status" value="4"/>
</dbReference>
<feature type="region of interest" description="Disordered" evidence="3">
    <location>
        <begin position="1056"/>
        <end position="1147"/>
    </location>
</feature>
<feature type="region of interest" description="Disordered" evidence="3">
    <location>
        <begin position="896"/>
        <end position="915"/>
    </location>
</feature>
<feature type="compositionally biased region" description="Polar residues" evidence="3">
    <location>
        <begin position="1113"/>
        <end position="1123"/>
    </location>
</feature>
<dbReference type="Pfam" id="PF13812">
    <property type="entry name" value="PPR_3"/>
    <property type="match status" value="2"/>
</dbReference>
<feature type="compositionally biased region" description="Polar residues" evidence="3">
    <location>
        <begin position="958"/>
        <end position="972"/>
    </location>
</feature>
<feature type="repeat" description="PPR" evidence="2">
    <location>
        <begin position="652"/>
        <end position="686"/>
    </location>
</feature>
<feature type="repeat" description="PPR" evidence="2">
    <location>
        <begin position="433"/>
        <end position="467"/>
    </location>
</feature>
<accession>A0A1R3GVS9</accession>
<protein>
    <recommendedName>
        <fullName evidence="6">Pentacotripeptide-repeat region of PRORP domain-containing protein</fullName>
    </recommendedName>
</protein>
<dbReference type="Gramene" id="OMO62110">
    <property type="protein sequence ID" value="OMO62110"/>
    <property type="gene ID" value="CCACVL1_23030"/>
</dbReference>
<feature type="region of interest" description="Disordered" evidence="3">
    <location>
        <begin position="952"/>
        <end position="998"/>
    </location>
</feature>
<evidence type="ECO:0000256" key="1">
    <source>
        <dbReference type="ARBA" id="ARBA00022737"/>
    </source>
</evidence>
<organism evidence="4 5">
    <name type="scientific">Corchorus capsularis</name>
    <name type="common">Jute</name>
    <dbReference type="NCBI Taxonomy" id="210143"/>
    <lineage>
        <taxon>Eukaryota</taxon>
        <taxon>Viridiplantae</taxon>
        <taxon>Streptophyta</taxon>
        <taxon>Embryophyta</taxon>
        <taxon>Tracheophyta</taxon>
        <taxon>Spermatophyta</taxon>
        <taxon>Magnoliopsida</taxon>
        <taxon>eudicotyledons</taxon>
        <taxon>Gunneridae</taxon>
        <taxon>Pentapetalae</taxon>
        <taxon>rosids</taxon>
        <taxon>malvids</taxon>
        <taxon>Malvales</taxon>
        <taxon>Malvaceae</taxon>
        <taxon>Grewioideae</taxon>
        <taxon>Apeibeae</taxon>
        <taxon>Corchorus</taxon>
    </lineage>
</organism>
<feature type="compositionally biased region" description="Polar residues" evidence="3">
    <location>
        <begin position="1073"/>
        <end position="1084"/>
    </location>
</feature>
<feature type="compositionally biased region" description="Basic and acidic residues" evidence="3">
    <location>
        <begin position="100"/>
        <end position="117"/>
    </location>
</feature>
<dbReference type="EMBL" id="AWWV01013325">
    <property type="protein sequence ID" value="OMO62110.1"/>
    <property type="molecule type" value="Genomic_DNA"/>
</dbReference>
<dbReference type="FunFam" id="1.25.40.10:FF:000363">
    <property type="entry name" value="Pentatricopeptide repeat-containing protein"/>
    <property type="match status" value="1"/>
</dbReference>
<keyword evidence="5" id="KW-1185">Reference proteome</keyword>
<dbReference type="PANTHER" id="PTHR46935:SF1">
    <property type="entry name" value="OS01G0674700 PROTEIN"/>
    <property type="match status" value="1"/>
</dbReference>
<keyword evidence="1" id="KW-0677">Repeat</keyword>
<feature type="compositionally biased region" description="Basic and acidic residues" evidence="3">
    <location>
        <begin position="896"/>
        <end position="907"/>
    </location>
</feature>
<comment type="caution">
    <text evidence="4">The sequence shown here is derived from an EMBL/GenBank/DDBJ whole genome shotgun (WGS) entry which is preliminary data.</text>
</comment>
<dbReference type="OrthoDB" id="1909155at2759"/>
<gene>
    <name evidence="4" type="ORF">CCACVL1_23030</name>
</gene>
<dbReference type="GO" id="GO:0009507">
    <property type="term" value="C:chloroplast"/>
    <property type="evidence" value="ECO:0007669"/>
    <property type="project" value="TreeGrafter"/>
</dbReference>
<evidence type="ECO:0000256" key="3">
    <source>
        <dbReference type="SAM" id="MobiDB-lite"/>
    </source>
</evidence>
<evidence type="ECO:0008006" key="6">
    <source>
        <dbReference type="Google" id="ProtNLM"/>
    </source>
</evidence>
<feature type="repeat" description="PPR" evidence="2">
    <location>
        <begin position="606"/>
        <end position="636"/>
    </location>
</feature>
<feature type="region of interest" description="Disordered" evidence="3">
    <location>
        <begin position="1013"/>
        <end position="1033"/>
    </location>
</feature>